<organism evidence="6 7">
    <name type="scientific">Hortaea werneckii EXF-2000</name>
    <dbReference type="NCBI Taxonomy" id="1157616"/>
    <lineage>
        <taxon>Eukaryota</taxon>
        <taxon>Fungi</taxon>
        <taxon>Dikarya</taxon>
        <taxon>Ascomycota</taxon>
        <taxon>Pezizomycotina</taxon>
        <taxon>Dothideomycetes</taxon>
        <taxon>Dothideomycetidae</taxon>
        <taxon>Mycosphaerellales</taxon>
        <taxon>Teratosphaeriaceae</taxon>
        <taxon>Hortaea</taxon>
    </lineage>
</organism>
<keyword evidence="4 5" id="KW-0472">Membrane</keyword>
<comment type="caution">
    <text evidence="6">The sequence shown here is derived from an EMBL/GenBank/DDBJ whole genome shotgun (WGS) entry which is preliminary data.</text>
</comment>
<dbReference type="GO" id="GO:0016020">
    <property type="term" value="C:membrane"/>
    <property type="evidence" value="ECO:0007669"/>
    <property type="project" value="UniProtKB-SubCell"/>
</dbReference>
<reference evidence="6 7" key="1">
    <citation type="submission" date="2017-01" db="EMBL/GenBank/DDBJ databases">
        <title>The recent genome duplication of the halophilic yeast Hortaea werneckii: insights from long-read sequencing.</title>
        <authorList>
            <person name="Sinha S."/>
            <person name="Flibotte S."/>
            <person name="Neira M."/>
            <person name="Lenassi M."/>
            <person name="Gostincar C."/>
            <person name="Stajich J.E."/>
            <person name="Nislow C.E."/>
        </authorList>
    </citation>
    <scope>NUCLEOTIDE SEQUENCE [LARGE SCALE GENOMIC DNA]</scope>
    <source>
        <strain evidence="6 7">EXF-2000</strain>
    </source>
</reference>
<evidence type="ECO:0000256" key="4">
    <source>
        <dbReference type="ARBA" id="ARBA00023136"/>
    </source>
</evidence>
<evidence type="ECO:0000313" key="6">
    <source>
        <dbReference type="EMBL" id="OTA20768.1"/>
    </source>
</evidence>
<keyword evidence="3 5" id="KW-1133">Transmembrane helix</keyword>
<protein>
    <recommendedName>
        <fullName evidence="8">Major facilitator superfamily (MFS) profile domain-containing protein</fullName>
    </recommendedName>
</protein>
<evidence type="ECO:0000256" key="1">
    <source>
        <dbReference type="ARBA" id="ARBA00004370"/>
    </source>
</evidence>
<dbReference type="STRING" id="1157616.A0A1Z5SM79"/>
<name>A0A1Z5SM79_HORWE</name>
<sequence length="106" mass="11939">MRTPHWTMQQFGEARSCGSEASVLQVFARPFIWLSRLRLELRRRLPRVLHNPSPAMQGFVTSVYDLGCFAGAVIALFVGEKLGRKRMLLLFTVIHGGGHSCPDRLS</sequence>
<keyword evidence="7" id="KW-1185">Reference proteome</keyword>
<dbReference type="EMBL" id="MUNK01000434">
    <property type="protein sequence ID" value="OTA20768.1"/>
    <property type="molecule type" value="Genomic_DNA"/>
</dbReference>
<feature type="transmembrane region" description="Helical" evidence="5">
    <location>
        <begin position="55"/>
        <end position="78"/>
    </location>
</feature>
<gene>
    <name evidence="6" type="ORF">BTJ68_14653</name>
</gene>
<dbReference type="VEuPathDB" id="FungiDB:BTJ68_14653"/>
<dbReference type="GO" id="GO:0022857">
    <property type="term" value="F:transmembrane transporter activity"/>
    <property type="evidence" value="ECO:0007669"/>
    <property type="project" value="InterPro"/>
</dbReference>
<dbReference type="Gene3D" id="1.20.1250.20">
    <property type="entry name" value="MFS general substrate transporter like domains"/>
    <property type="match status" value="1"/>
</dbReference>
<dbReference type="InterPro" id="IPR036259">
    <property type="entry name" value="MFS_trans_sf"/>
</dbReference>
<dbReference type="SUPFAM" id="SSF103473">
    <property type="entry name" value="MFS general substrate transporter"/>
    <property type="match status" value="1"/>
</dbReference>
<dbReference type="AlphaFoldDB" id="A0A1Z5SM79"/>
<evidence type="ECO:0000313" key="7">
    <source>
        <dbReference type="Proteomes" id="UP000194280"/>
    </source>
</evidence>
<evidence type="ECO:0000256" key="2">
    <source>
        <dbReference type="ARBA" id="ARBA00022692"/>
    </source>
</evidence>
<evidence type="ECO:0000256" key="5">
    <source>
        <dbReference type="SAM" id="Phobius"/>
    </source>
</evidence>
<comment type="subcellular location">
    <subcellularLocation>
        <location evidence="1">Membrane</location>
    </subcellularLocation>
</comment>
<dbReference type="Pfam" id="PF00083">
    <property type="entry name" value="Sugar_tr"/>
    <property type="match status" value="1"/>
</dbReference>
<evidence type="ECO:0008006" key="8">
    <source>
        <dbReference type="Google" id="ProtNLM"/>
    </source>
</evidence>
<dbReference type="Proteomes" id="UP000194280">
    <property type="component" value="Unassembled WGS sequence"/>
</dbReference>
<evidence type="ECO:0000256" key="3">
    <source>
        <dbReference type="ARBA" id="ARBA00022989"/>
    </source>
</evidence>
<dbReference type="InterPro" id="IPR005828">
    <property type="entry name" value="MFS_sugar_transport-like"/>
</dbReference>
<proteinExistence type="predicted"/>
<dbReference type="InParanoid" id="A0A1Z5SM79"/>
<keyword evidence="2 5" id="KW-0812">Transmembrane</keyword>
<accession>A0A1Z5SM79</accession>